<comment type="similarity">
    <text evidence="2">Belongs to the bacterial solute-binding protein 1 family.</text>
</comment>
<feature type="signal peptide" evidence="5">
    <location>
        <begin position="1"/>
        <end position="30"/>
    </location>
</feature>
<dbReference type="Pfam" id="PF01547">
    <property type="entry name" value="SBP_bac_1"/>
    <property type="match status" value="1"/>
</dbReference>
<dbReference type="RefSeq" id="WP_189610009.1">
    <property type="nucleotide sequence ID" value="NZ_BMXR01000007.1"/>
</dbReference>
<dbReference type="Proteomes" id="UP000626148">
    <property type="component" value="Unassembled WGS sequence"/>
</dbReference>
<feature type="chain" id="PRO_5037724188" evidence="5">
    <location>
        <begin position="31"/>
        <end position="429"/>
    </location>
</feature>
<keyword evidence="3" id="KW-0813">Transport</keyword>
<dbReference type="InterPro" id="IPR006059">
    <property type="entry name" value="SBP"/>
</dbReference>
<proteinExistence type="inferred from homology"/>
<evidence type="ECO:0000256" key="5">
    <source>
        <dbReference type="SAM" id="SignalP"/>
    </source>
</evidence>
<dbReference type="PANTHER" id="PTHR43649">
    <property type="entry name" value="ARABINOSE-BINDING PROTEIN-RELATED"/>
    <property type="match status" value="1"/>
</dbReference>
<dbReference type="EMBL" id="BMXR01000007">
    <property type="protein sequence ID" value="GGX59629.1"/>
    <property type="molecule type" value="Genomic_DNA"/>
</dbReference>
<evidence type="ECO:0000313" key="7">
    <source>
        <dbReference type="Proteomes" id="UP000626148"/>
    </source>
</evidence>
<organism evidence="6 7">
    <name type="scientific">Saccharospirillum salsuginis</name>
    <dbReference type="NCBI Taxonomy" id="418750"/>
    <lineage>
        <taxon>Bacteria</taxon>
        <taxon>Pseudomonadati</taxon>
        <taxon>Pseudomonadota</taxon>
        <taxon>Gammaproteobacteria</taxon>
        <taxon>Oceanospirillales</taxon>
        <taxon>Saccharospirillaceae</taxon>
        <taxon>Saccharospirillum</taxon>
    </lineage>
</organism>
<dbReference type="AlphaFoldDB" id="A0A918KDS1"/>
<reference evidence="6" key="1">
    <citation type="journal article" date="2014" name="Int. J. Syst. Evol. Microbiol.">
        <title>Complete genome sequence of Corynebacterium casei LMG S-19264T (=DSM 44701T), isolated from a smear-ripened cheese.</title>
        <authorList>
            <consortium name="US DOE Joint Genome Institute (JGI-PGF)"/>
            <person name="Walter F."/>
            <person name="Albersmeier A."/>
            <person name="Kalinowski J."/>
            <person name="Ruckert C."/>
        </authorList>
    </citation>
    <scope>NUCLEOTIDE SEQUENCE</scope>
    <source>
        <strain evidence="6">KCTC 22169</strain>
    </source>
</reference>
<evidence type="ECO:0000256" key="4">
    <source>
        <dbReference type="ARBA" id="ARBA00022729"/>
    </source>
</evidence>
<keyword evidence="7" id="KW-1185">Reference proteome</keyword>
<keyword evidence="4 5" id="KW-0732">Signal</keyword>
<dbReference type="GO" id="GO:0042597">
    <property type="term" value="C:periplasmic space"/>
    <property type="evidence" value="ECO:0007669"/>
    <property type="project" value="UniProtKB-SubCell"/>
</dbReference>
<dbReference type="PANTHER" id="PTHR43649:SF34">
    <property type="entry name" value="ABC TRANSPORTER PERIPLASMIC-BINDING PROTEIN YCJN-RELATED"/>
    <property type="match status" value="1"/>
</dbReference>
<sequence>MQVSQLSVRTCLTLLLTAIPGFLMSGAATAAQITIACGAVGMERQLCEEGAARWSEQTGHDVEVIATPESSTERLAMYQLLLRERHDTVDVYQIDVIWPGLLHEYLLDLSPYIPDENAFFPNLIANDTINGRLIALPWYVDTGLLYYRKDLLDQYGYDVPATWSELERIATDIQAGERPQNREFWGYVWQGSDYEGLTCNVVEWLVSHDAGNVVDEGQTVTLNNDKAVKALATAANWVGKITSPAVLGYREEDARAQFEAGNALFMRNWPYAWSLGNNPETSDVAGKIGVTVLPRGDEGQPTGALGGWHLGVTKATKNPQLAADLVRFLTSEAEQRRRAEHGYLPTRSALYEDTALTSQNAVFEPVGQALNNVALRPSSSTGRIYKYVSRYLSQETHDVLAGEKSAEAAVESISRRIVEKSLGDFSMLR</sequence>
<dbReference type="InterPro" id="IPR050490">
    <property type="entry name" value="Bact_solute-bd_prot1"/>
</dbReference>
<dbReference type="Gene3D" id="3.40.190.10">
    <property type="entry name" value="Periplasmic binding protein-like II"/>
    <property type="match status" value="2"/>
</dbReference>
<gene>
    <name evidence="6" type="ORF">GCM10007392_29480</name>
</gene>
<evidence type="ECO:0000313" key="6">
    <source>
        <dbReference type="EMBL" id="GGX59629.1"/>
    </source>
</evidence>
<accession>A0A918KDS1</accession>
<dbReference type="SUPFAM" id="SSF53850">
    <property type="entry name" value="Periplasmic binding protein-like II"/>
    <property type="match status" value="1"/>
</dbReference>
<evidence type="ECO:0000256" key="2">
    <source>
        <dbReference type="ARBA" id="ARBA00008520"/>
    </source>
</evidence>
<evidence type="ECO:0000256" key="1">
    <source>
        <dbReference type="ARBA" id="ARBA00004418"/>
    </source>
</evidence>
<dbReference type="CDD" id="cd14750">
    <property type="entry name" value="PBP2_TMBP"/>
    <property type="match status" value="1"/>
</dbReference>
<protein>
    <submittedName>
        <fullName evidence="6">Sugar ABC transporter substrate-binding protein</fullName>
    </submittedName>
</protein>
<comment type="caution">
    <text evidence="6">The sequence shown here is derived from an EMBL/GenBank/DDBJ whole genome shotgun (WGS) entry which is preliminary data.</text>
</comment>
<reference evidence="6" key="2">
    <citation type="submission" date="2020-09" db="EMBL/GenBank/DDBJ databases">
        <authorList>
            <person name="Sun Q."/>
            <person name="Kim S."/>
        </authorList>
    </citation>
    <scope>NUCLEOTIDE SEQUENCE</scope>
    <source>
        <strain evidence="6">KCTC 22169</strain>
    </source>
</reference>
<name>A0A918KDS1_9GAMM</name>
<evidence type="ECO:0000256" key="3">
    <source>
        <dbReference type="ARBA" id="ARBA00022448"/>
    </source>
</evidence>
<comment type="subcellular location">
    <subcellularLocation>
        <location evidence="1">Periplasm</location>
    </subcellularLocation>
</comment>